<dbReference type="STRING" id="269621.A0A238FJP8"/>
<protein>
    <submittedName>
        <fullName evidence="3">BQ2448_6944 protein</fullName>
    </submittedName>
</protein>
<feature type="compositionally biased region" description="Acidic residues" evidence="1">
    <location>
        <begin position="624"/>
        <end position="638"/>
    </location>
</feature>
<evidence type="ECO:0000313" key="4">
    <source>
        <dbReference type="Proteomes" id="UP000198372"/>
    </source>
</evidence>
<dbReference type="PANTHER" id="PTHR15180">
    <property type="entry name" value="GENERAL TRANSCRIPTION FACTOR 3C POLYPEPTIDE 1"/>
    <property type="match status" value="1"/>
</dbReference>
<feature type="compositionally biased region" description="Low complexity" evidence="1">
    <location>
        <begin position="900"/>
        <end position="909"/>
    </location>
</feature>
<feature type="compositionally biased region" description="Basic and acidic residues" evidence="1">
    <location>
        <begin position="701"/>
        <end position="717"/>
    </location>
</feature>
<accession>A0A238FJP8</accession>
<dbReference type="InterPro" id="IPR046488">
    <property type="entry name" value="Sfc3/Tfc3_C"/>
</dbReference>
<gene>
    <name evidence="3" type="ORF">BQ2448_6944</name>
</gene>
<sequence>MIDKLVQYVVEEIAMDGDEDEDTGGEVGLASSWVALSRLAGLSWMALDVGVNGTDMTRLTSFIREASSRAISFDPSSAASTSQARQVIDDAFVSYVWSVLTAQEDVHVGVLENVAETAPQLAPVQAASTSSSPKKKGKAKIEDAPPTHVMRYLDNTTLSRDELIERHGSDLRIVVGAETAWLAITGSSTRPTSLTAPVYSLLQYVSRGRGDGATVVTIGKHIGFDQKSAFHFVRVAVQLGVVKKFRTTDRGSWTNRVVHVRYLDRSKEWKIHNLNESAEDEDEIKASKGGGAEQDDDNGDALVEATGAARRMSAISHRHINTNPAMVRKRIVRALKKREGHFMPHSQIAPTIGLNHYTRKDLRRLNHLITTMAKEGVIEKLLVTDLSSRSDAQAQCVRLVVFDAYNDGEKPGRIFEFDEEQRPEDDDSPHAYTLVPLDRQMLELLAEAGAEGATCAELSIALGGYNMRTIDQTLTRLMREALVPAQMKDYCVKIMTETHGREKRSRFFTSAGYVARCRQDGAEVRDGDIVLDKDVVGTWQPIEQCYDIIETKRDWTDQFDLRTGATVKRGKGGYHAEEARGTLWSRTGIAKWPHAVGRPRGSLGKTAPTKVSESVKAFKAVNASEEEVTSATPEDNEDGAAQSASENESPPAPKGPRGRPRKRPLEEGVLTYYDKRKLEDAERQRLGMPPRQKGWTSAQFKADRADFTARQEADRIQRGLPARAPEPLVEKKSKRMGAKSASKTSAKDVSNEATPPSGETPAEDDQFPDHSSSDGAEEAATMLGLRLPASRPRGANASPTSPQQPQAEPAHTPRSMAGDAVGRRGRPRSGPVDEQPGSSPKPAGRRVDAIAPSAASKLEVEPVVSPVVKRGRGRPRKDAYKSSEVQPSDPRDEPDEPQGTQQTQSSSATHAQLSKKPVSTPQRTTRSTAASSMPEEPATPSRSVARKRTRSGKDDVDSVPTHDASLGPPNLSVDHSDAPAEDEAPPPAAALGIPSKKRRVDFSLDEPSPPLSARQESSQRIERRVSQVLARPSIAARQAATSRATPAHSPTSATVHSSQQSRRPSLLITTKRRAEILSYIEHVGGIVEPYFKLNQAIKDFVESRSGDHQGGMMDRKHLNSLLSSLVDRGSLRHLIAQSGGVASRVEIFYLPSIDVDGPQMRDFLATISSRPGPNRGKVANLRSSTETALINSQVRQGYSLGHVQPRGVPAADSDGEVIRDFFRQTPSILGARFGVYYGRYARARHFHSWLWRYLSELPDTEQTSSGLVLAIEPNVVVAHELFEAEMPLGDYLRVVQIPVESEELDDFVQDEHNLLTRLKDLPPSILAVLEPRSAKRRSSLWTTLQELINLELIAPLAPGEEISDDVSLLDSLRTPARIKFATHWTIARLVPLYMFAAPTKPLVDTCTITNGDEARSYWSRLRRLAFPSSKPSPAAIVDATMAKGFALTSPVPKGMTQYLSSTTKWYDQYMLLPDQRRFLARMYRYDRNLVQDSDRTAQLAEDLLAPVPVVEAFWRKLEHRGRVGCEPVVAKRRRRQSNGRGRGGGRGMQRSRRSVKRRRMRAGSGSQSSRSDNGDLDQAEAYDARQALLNKANDAEAQRARDFDALLQRFRLTHSNAELDLDVVAYVKKRFCAAGRHAIDLRQVELELRALLPTTDVDYLDPSLYKSSVPHAVISVSRASQDPYAIPRSFKSMRRKPKGGAKAMDVGVVNAQTADAHAALPEGSASLAHNPQNEFLAAPAREVPNVASGHRLPRNFMTEDQIDLLFDCVAILKARAAHLQRKLFFTPLAQVFPAPAYSKLRQIYVRRIETSPADSAYFDRLQASWAQTWLEHGGDLPDPNPTDPVDFDLVAFVRFLRQHVDKRALAFLVDRSRLGAPVAKSVTIVELPETLEELDAKFKIDTSKISTSAAMRWDEFWSRSLAANMVREREAANVSFAIPCKSENVPEEAGTDVHRFNLARGVLKMILATPRSVYSEETAKKLLAPFELVIDQVVAELLSNQVISRRSKDSSRRGPGRNFVFSDRFLADLEEPVTPHRLRDAQHTEQEFVQEEASILPLDVSDGAMMALVRVVSLDLAALEIDTSPTQELRDPDDYQTRSKDDEAIECQVNVTIRSGIGFARPTTDDDSTPLCRPHSGYTDDATELAKALDSLNESMHADVPAALELLGELVKAGCDGLSATAAVNGLSIHPDVASFERAARVLVSTAPPLAFWAGVRAPTLVASQELACWCVRLAKQGSAAPSGSLRGSQEDSETLGPFIFPALWVDIRGETVPSIWTRVAAWVRGLISQHAGATILSLISVKSVTTQSYLAAECESMRLLTFIELMTVIETLEQKGLLQRRPFENDIGAASETGAVGVALQPGWAEARWYLGDKWY</sequence>
<feature type="compositionally biased region" description="Basic and acidic residues" evidence="1">
    <location>
        <begin position="673"/>
        <end position="685"/>
    </location>
</feature>
<feature type="region of interest" description="Disordered" evidence="1">
    <location>
        <begin position="278"/>
        <end position="298"/>
    </location>
</feature>
<feature type="compositionally biased region" description="Basic residues" evidence="1">
    <location>
        <begin position="1549"/>
        <end position="1561"/>
    </location>
</feature>
<dbReference type="GO" id="GO:0042791">
    <property type="term" value="P:5S class rRNA transcription by RNA polymerase III"/>
    <property type="evidence" value="ECO:0007669"/>
    <property type="project" value="TreeGrafter"/>
</dbReference>
<dbReference type="SMART" id="SM00384">
    <property type="entry name" value="AT_hook"/>
    <property type="match status" value="4"/>
</dbReference>
<feature type="region of interest" description="Disordered" evidence="1">
    <location>
        <begin position="1528"/>
        <end position="1576"/>
    </location>
</feature>
<feature type="domain" description="Transcription factor tau subunit sfc3/Tfc3 C-terminal" evidence="2">
    <location>
        <begin position="1755"/>
        <end position="2112"/>
    </location>
</feature>
<feature type="compositionally biased region" description="Polar residues" evidence="1">
    <location>
        <begin position="917"/>
        <end position="931"/>
    </location>
</feature>
<proteinExistence type="predicted"/>
<dbReference type="InterPro" id="IPR044210">
    <property type="entry name" value="Tfc3-like"/>
</dbReference>
<feature type="region of interest" description="Disordered" evidence="1">
    <location>
        <begin position="621"/>
        <end position="1064"/>
    </location>
</feature>
<dbReference type="InterPro" id="IPR017956">
    <property type="entry name" value="AT_hook_DNA-bd_motif"/>
</dbReference>
<dbReference type="GO" id="GO:0000127">
    <property type="term" value="C:transcription factor TFIIIC complex"/>
    <property type="evidence" value="ECO:0007669"/>
    <property type="project" value="InterPro"/>
</dbReference>
<feature type="compositionally biased region" description="Polar residues" evidence="1">
    <location>
        <begin position="797"/>
        <end position="806"/>
    </location>
</feature>
<dbReference type="EMBL" id="FMSP01000017">
    <property type="protein sequence ID" value="SCV73019.1"/>
    <property type="molecule type" value="Genomic_DNA"/>
</dbReference>
<dbReference type="Proteomes" id="UP000198372">
    <property type="component" value="Unassembled WGS sequence"/>
</dbReference>
<dbReference type="PANTHER" id="PTHR15180:SF1">
    <property type="entry name" value="GENERAL TRANSCRIPTION FACTOR 3C POLYPEPTIDE 1"/>
    <property type="match status" value="1"/>
</dbReference>
<organism evidence="3 4">
    <name type="scientific">Microbotryum intermedium</name>
    <dbReference type="NCBI Taxonomy" id="269621"/>
    <lineage>
        <taxon>Eukaryota</taxon>
        <taxon>Fungi</taxon>
        <taxon>Dikarya</taxon>
        <taxon>Basidiomycota</taxon>
        <taxon>Pucciniomycotina</taxon>
        <taxon>Microbotryomycetes</taxon>
        <taxon>Microbotryales</taxon>
        <taxon>Microbotryaceae</taxon>
        <taxon>Microbotryum</taxon>
    </lineage>
</organism>
<name>A0A238FJP8_9BASI</name>
<dbReference type="GO" id="GO:0003677">
    <property type="term" value="F:DNA binding"/>
    <property type="evidence" value="ECO:0007669"/>
    <property type="project" value="InterPro"/>
</dbReference>
<feature type="compositionally biased region" description="Polar residues" evidence="1">
    <location>
        <begin position="1039"/>
        <end position="1063"/>
    </location>
</feature>
<dbReference type="Pfam" id="PF20222">
    <property type="entry name" value="DUF6581"/>
    <property type="match status" value="1"/>
</dbReference>
<evidence type="ECO:0000259" key="2">
    <source>
        <dbReference type="Pfam" id="PF20222"/>
    </source>
</evidence>
<feature type="region of interest" description="Disordered" evidence="1">
    <location>
        <begin position="122"/>
        <end position="141"/>
    </location>
</feature>
<keyword evidence="4" id="KW-1185">Reference proteome</keyword>
<dbReference type="OrthoDB" id="68020at2759"/>
<evidence type="ECO:0000256" key="1">
    <source>
        <dbReference type="SAM" id="MobiDB-lite"/>
    </source>
</evidence>
<reference evidence="4" key="1">
    <citation type="submission" date="2016-09" db="EMBL/GenBank/DDBJ databases">
        <authorList>
            <person name="Jeantristanb JTB J.-T."/>
            <person name="Ricardo R."/>
        </authorList>
    </citation>
    <scope>NUCLEOTIDE SEQUENCE [LARGE SCALE GENOMIC DNA]</scope>
</reference>
<dbReference type="GO" id="GO:0006384">
    <property type="term" value="P:transcription initiation at RNA polymerase III promoter"/>
    <property type="evidence" value="ECO:0007669"/>
    <property type="project" value="InterPro"/>
</dbReference>
<evidence type="ECO:0000313" key="3">
    <source>
        <dbReference type="EMBL" id="SCV73019.1"/>
    </source>
</evidence>